<organism evidence="2 3">
    <name type="scientific">Mucilaginibacter yixingensis</name>
    <dbReference type="NCBI Taxonomy" id="1295612"/>
    <lineage>
        <taxon>Bacteria</taxon>
        <taxon>Pseudomonadati</taxon>
        <taxon>Bacteroidota</taxon>
        <taxon>Sphingobacteriia</taxon>
        <taxon>Sphingobacteriales</taxon>
        <taxon>Sphingobacteriaceae</taxon>
        <taxon>Mucilaginibacter</taxon>
    </lineage>
</organism>
<evidence type="ECO:0000313" key="2">
    <source>
        <dbReference type="EMBL" id="PTQ97843.1"/>
    </source>
</evidence>
<dbReference type="Proteomes" id="UP000244168">
    <property type="component" value="Unassembled WGS sequence"/>
</dbReference>
<feature type="transmembrane region" description="Helical" evidence="1">
    <location>
        <begin position="12"/>
        <end position="37"/>
    </location>
</feature>
<evidence type="ECO:0000256" key="1">
    <source>
        <dbReference type="SAM" id="Phobius"/>
    </source>
</evidence>
<keyword evidence="1" id="KW-0812">Transmembrane</keyword>
<dbReference type="AlphaFoldDB" id="A0A2T5JAE4"/>
<proteinExistence type="predicted"/>
<keyword evidence="1" id="KW-0472">Membrane</keyword>
<keyword evidence="3" id="KW-1185">Reference proteome</keyword>
<dbReference type="RefSeq" id="WP_107828047.1">
    <property type="nucleotide sequence ID" value="NZ_CP160205.1"/>
</dbReference>
<sequence>MDKLIRFLIGTAVALVVMYIIGIIVSLILIGIISVVLKITDKYRPEWSDWEFDRAMSPLVTKINGQEFFQERTVVVRSNRKTGEVQTKMITSPNQKPVSEASRLEDLIFFANRCSRLV</sequence>
<gene>
    <name evidence="2" type="ORF">C8P68_1031</name>
</gene>
<comment type="caution">
    <text evidence="2">The sequence shown here is derived from an EMBL/GenBank/DDBJ whole genome shotgun (WGS) entry which is preliminary data.</text>
</comment>
<reference evidence="2 3" key="1">
    <citation type="submission" date="2018-04" db="EMBL/GenBank/DDBJ databases">
        <title>Genomic Encyclopedia of Archaeal and Bacterial Type Strains, Phase II (KMG-II): from individual species to whole genera.</title>
        <authorList>
            <person name="Goeker M."/>
        </authorList>
    </citation>
    <scope>NUCLEOTIDE SEQUENCE [LARGE SCALE GENOMIC DNA]</scope>
    <source>
        <strain evidence="2 3">DSM 26809</strain>
    </source>
</reference>
<name>A0A2T5JAE4_9SPHI</name>
<keyword evidence="1" id="KW-1133">Transmembrane helix</keyword>
<accession>A0A2T5JAE4</accession>
<protein>
    <submittedName>
        <fullName evidence="2">Uncharacterized protein</fullName>
    </submittedName>
</protein>
<dbReference type="EMBL" id="QAOQ01000003">
    <property type="protein sequence ID" value="PTQ97843.1"/>
    <property type="molecule type" value="Genomic_DNA"/>
</dbReference>
<evidence type="ECO:0000313" key="3">
    <source>
        <dbReference type="Proteomes" id="UP000244168"/>
    </source>
</evidence>